<dbReference type="PANTHER" id="PTHR11999">
    <property type="entry name" value="GROUP II PYRIDOXAL-5-PHOSPHATE DECARBOXYLASE"/>
    <property type="match status" value="1"/>
</dbReference>
<evidence type="ECO:0000256" key="1">
    <source>
        <dbReference type="ARBA" id="ARBA00001933"/>
    </source>
</evidence>
<sequence>AKNAGLIVSGTSMATLISIATARRKALGNIRQDGHVNGPQLVGYASTETHACLVKAFELLGLGSKALHLIAVDDDFRMKIDELKVAMQEDREKGLVPFCIVGNAGK</sequence>
<dbReference type="Pfam" id="PF00282">
    <property type="entry name" value="Pyridoxal_deC"/>
    <property type="match status" value="1"/>
</dbReference>
<dbReference type="GO" id="GO:0016831">
    <property type="term" value="F:carboxy-lyase activity"/>
    <property type="evidence" value="ECO:0007669"/>
    <property type="project" value="UniProtKB-KW"/>
</dbReference>
<keyword evidence="7" id="KW-1185">Reference proteome</keyword>
<proteinExistence type="inferred from homology"/>
<dbReference type="PANTHER" id="PTHR11999:SF70">
    <property type="entry name" value="MIP05841P"/>
    <property type="match status" value="1"/>
</dbReference>
<gene>
    <name evidence="6" type="ORF">XAT740_LOCUS63877</name>
</gene>
<evidence type="ECO:0000256" key="5">
    <source>
        <dbReference type="RuleBase" id="RU000382"/>
    </source>
</evidence>
<evidence type="ECO:0000313" key="6">
    <source>
        <dbReference type="EMBL" id="CAF1690750.1"/>
    </source>
</evidence>
<evidence type="ECO:0000256" key="4">
    <source>
        <dbReference type="ARBA" id="ARBA00023239"/>
    </source>
</evidence>
<dbReference type="InterPro" id="IPR010977">
    <property type="entry name" value="Aromatic_deC"/>
</dbReference>
<accession>A0A816HXA5</accession>
<name>A0A816HXA5_ADIRI</name>
<dbReference type="InterPro" id="IPR015424">
    <property type="entry name" value="PyrdxlP-dep_Trfase"/>
</dbReference>
<reference evidence="6" key="1">
    <citation type="submission" date="2021-02" db="EMBL/GenBank/DDBJ databases">
        <authorList>
            <person name="Nowell W R."/>
        </authorList>
    </citation>
    <scope>NUCLEOTIDE SEQUENCE</scope>
</reference>
<dbReference type="GO" id="GO:0019752">
    <property type="term" value="P:carboxylic acid metabolic process"/>
    <property type="evidence" value="ECO:0007669"/>
    <property type="project" value="InterPro"/>
</dbReference>
<dbReference type="Proteomes" id="UP000663828">
    <property type="component" value="Unassembled WGS sequence"/>
</dbReference>
<evidence type="ECO:0000256" key="3">
    <source>
        <dbReference type="ARBA" id="ARBA00022898"/>
    </source>
</evidence>
<dbReference type="SUPFAM" id="SSF53383">
    <property type="entry name" value="PLP-dependent transferases"/>
    <property type="match status" value="1"/>
</dbReference>
<organism evidence="6 7">
    <name type="scientific">Adineta ricciae</name>
    <name type="common">Rotifer</name>
    <dbReference type="NCBI Taxonomy" id="249248"/>
    <lineage>
        <taxon>Eukaryota</taxon>
        <taxon>Metazoa</taxon>
        <taxon>Spiralia</taxon>
        <taxon>Gnathifera</taxon>
        <taxon>Rotifera</taxon>
        <taxon>Eurotatoria</taxon>
        <taxon>Bdelloidea</taxon>
        <taxon>Adinetida</taxon>
        <taxon>Adinetidae</taxon>
        <taxon>Adineta</taxon>
    </lineage>
</organism>
<evidence type="ECO:0000256" key="2">
    <source>
        <dbReference type="ARBA" id="ARBA00022793"/>
    </source>
</evidence>
<dbReference type="Gene3D" id="3.40.640.10">
    <property type="entry name" value="Type I PLP-dependent aspartate aminotransferase-like (Major domain)"/>
    <property type="match status" value="1"/>
</dbReference>
<keyword evidence="4 5" id="KW-0456">Lyase</keyword>
<keyword evidence="3 5" id="KW-0663">Pyridoxal phosphate</keyword>
<dbReference type="GO" id="GO:0030170">
    <property type="term" value="F:pyridoxal phosphate binding"/>
    <property type="evidence" value="ECO:0007669"/>
    <property type="project" value="InterPro"/>
</dbReference>
<evidence type="ECO:0000313" key="7">
    <source>
        <dbReference type="Proteomes" id="UP000663828"/>
    </source>
</evidence>
<comment type="caution">
    <text evidence="6">The sequence shown here is derived from an EMBL/GenBank/DDBJ whole genome shotgun (WGS) entry which is preliminary data.</text>
</comment>
<feature type="non-terminal residue" evidence="6">
    <location>
        <position position="1"/>
    </location>
</feature>
<comment type="cofactor">
    <cofactor evidence="1 5">
        <name>pyridoxal 5'-phosphate</name>
        <dbReference type="ChEBI" id="CHEBI:597326"/>
    </cofactor>
</comment>
<keyword evidence="2" id="KW-0210">Decarboxylase</keyword>
<dbReference type="AlphaFoldDB" id="A0A816HXA5"/>
<protein>
    <submittedName>
        <fullName evidence="6">Uncharacterized protein</fullName>
    </submittedName>
</protein>
<dbReference type="InterPro" id="IPR015421">
    <property type="entry name" value="PyrdxlP-dep_Trfase_major"/>
</dbReference>
<comment type="similarity">
    <text evidence="5">Belongs to the group II decarboxylase family.</text>
</comment>
<dbReference type="EMBL" id="CAJNOR010020695">
    <property type="protein sequence ID" value="CAF1690750.1"/>
    <property type="molecule type" value="Genomic_DNA"/>
</dbReference>
<dbReference type="InterPro" id="IPR002129">
    <property type="entry name" value="PyrdxlP-dep_de-COase"/>
</dbReference>